<dbReference type="SUPFAM" id="SSF51735">
    <property type="entry name" value="NAD(P)-binding Rossmann-fold domains"/>
    <property type="match status" value="1"/>
</dbReference>
<dbReference type="RefSeq" id="WP_170298448.1">
    <property type="nucleotide sequence ID" value="NZ_BAAAMK010000001.1"/>
</dbReference>
<dbReference type="InterPro" id="IPR001509">
    <property type="entry name" value="Epimerase_deHydtase"/>
</dbReference>
<evidence type="ECO:0000313" key="3">
    <source>
        <dbReference type="Proteomes" id="UP001499954"/>
    </source>
</evidence>
<protein>
    <submittedName>
        <fullName evidence="2">SDR family oxidoreductase</fullName>
    </submittedName>
</protein>
<dbReference type="InterPro" id="IPR050177">
    <property type="entry name" value="Lipid_A_modif_metabolic_enz"/>
</dbReference>
<dbReference type="Gene3D" id="3.40.50.720">
    <property type="entry name" value="NAD(P)-binding Rossmann-like Domain"/>
    <property type="match status" value="1"/>
</dbReference>
<dbReference type="EMBL" id="BAAAMK010000001">
    <property type="protein sequence ID" value="GAA1943420.1"/>
    <property type="molecule type" value="Genomic_DNA"/>
</dbReference>
<feature type="domain" description="NAD-dependent epimerase/dehydratase" evidence="1">
    <location>
        <begin position="3"/>
        <end position="206"/>
    </location>
</feature>
<reference evidence="3" key="1">
    <citation type="journal article" date="2019" name="Int. J. Syst. Evol. Microbiol.">
        <title>The Global Catalogue of Microorganisms (GCM) 10K type strain sequencing project: providing services to taxonomists for standard genome sequencing and annotation.</title>
        <authorList>
            <consortium name="The Broad Institute Genomics Platform"/>
            <consortium name="The Broad Institute Genome Sequencing Center for Infectious Disease"/>
            <person name="Wu L."/>
            <person name="Ma J."/>
        </authorList>
    </citation>
    <scope>NUCLEOTIDE SEQUENCE [LARGE SCALE GENOMIC DNA]</scope>
    <source>
        <strain evidence="3">JCM 13584</strain>
    </source>
</reference>
<name>A0ABP5BF85_9MICO</name>
<evidence type="ECO:0000313" key="2">
    <source>
        <dbReference type="EMBL" id="GAA1943420.1"/>
    </source>
</evidence>
<dbReference type="Pfam" id="PF01370">
    <property type="entry name" value="Epimerase"/>
    <property type="match status" value="1"/>
</dbReference>
<gene>
    <name evidence="2" type="ORF">GCM10009717_07320</name>
</gene>
<dbReference type="PANTHER" id="PTHR43245">
    <property type="entry name" value="BIFUNCTIONAL POLYMYXIN RESISTANCE PROTEIN ARNA"/>
    <property type="match status" value="1"/>
</dbReference>
<sequence length="312" mass="34606">MRVLVTGASGFVGRRICAQLAANGHDVIATDRHGQRLAGDLADTAFASSLPDVDAVVHAAAVQYVTSPRPRFVRKRWFERNNVTATQNLADRYSGRVRYFLLIGTSMMYSQRHRATYATTDPLTGEGVYSRSKLEAYEVVERMDNPFGVLVPTIIGGPGRAGLFGMFVLTVQRWGLAAMPGACTAKTQMVHVDDVAALVRVMVDTEATGFRNAGGPDPLSISQWIDIVQSVVGVERVRRVRIPYWAIRFGAWLTAYRFLAREQTLMLGQDHVLDISRSEELGWHPQYSNERILRDIATGWLEEHAPKAESAS</sequence>
<keyword evidence="3" id="KW-1185">Reference proteome</keyword>
<organism evidence="2 3">
    <name type="scientific">Agromyces allii</name>
    <dbReference type="NCBI Taxonomy" id="393607"/>
    <lineage>
        <taxon>Bacteria</taxon>
        <taxon>Bacillati</taxon>
        <taxon>Actinomycetota</taxon>
        <taxon>Actinomycetes</taxon>
        <taxon>Micrococcales</taxon>
        <taxon>Microbacteriaceae</taxon>
        <taxon>Agromyces</taxon>
    </lineage>
</organism>
<dbReference type="InterPro" id="IPR036291">
    <property type="entry name" value="NAD(P)-bd_dom_sf"/>
</dbReference>
<comment type="caution">
    <text evidence="2">The sequence shown here is derived from an EMBL/GenBank/DDBJ whole genome shotgun (WGS) entry which is preliminary data.</text>
</comment>
<accession>A0ABP5BF85</accession>
<dbReference type="Proteomes" id="UP001499954">
    <property type="component" value="Unassembled WGS sequence"/>
</dbReference>
<evidence type="ECO:0000259" key="1">
    <source>
        <dbReference type="Pfam" id="PF01370"/>
    </source>
</evidence>
<proteinExistence type="predicted"/>